<keyword evidence="2" id="KW-1185">Reference proteome</keyword>
<dbReference type="Proteomes" id="UP001209878">
    <property type="component" value="Unassembled WGS sequence"/>
</dbReference>
<evidence type="ECO:0000313" key="1">
    <source>
        <dbReference type="EMBL" id="KAK2193819.1"/>
    </source>
</evidence>
<comment type="caution">
    <text evidence="1">The sequence shown here is derived from an EMBL/GenBank/DDBJ whole genome shotgun (WGS) entry which is preliminary data.</text>
</comment>
<name>A0AAD9PFM0_RIDPI</name>
<organism evidence="1 2">
    <name type="scientific">Ridgeia piscesae</name>
    <name type="common">Tubeworm</name>
    <dbReference type="NCBI Taxonomy" id="27915"/>
    <lineage>
        <taxon>Eukaryota</taxon>
        <taxon>Metazoa</taxon>
        <taxon>Spiralia</taxon>
        <taxon>Lophotrochozoa</taxon>
        <taxon>Annelida</taxon>
        <taxon>Polychaeta</taxon>
        <taxon>Sedentaria</taxon>
        <taxon>Canalipalpata</taxon>
        <taxon>Sabellida</taxon>
        <taxon>Siboglinidae</taxon>
        <taxon>Ridgeia</taxon>
    </lineage>
</organism>
<evidence type="ECO:0000313" key="2">
    <source>
        <dbReference type="Proteomes" id="UP001209878"/>
    </source>
</evidence>
<dbReference type="EMBL" id="JAODUO010000006">
    <property type="protein sequence ID" value="KAK2193819.1"/>
    <property type="molecule type" value="Genomic_DNA"/>
</dbReference>
<reference evidence="1" key="1">
    <citation type="journal article" date="2023" name="Mol. Biol. Evol.">
        <title>Third-Generation Sequencing Reveals the Adaptive Role of the Epigenome in Three Deep-Sea Polychaetes.</title>
        <authorList>
            <person name="Perez M."/>
            <person name="Aroh O."/>
            <person name="Sun Y."/>
            <person name="Lan Y."/>
            <person name="Juniper S.K."/>
            <person name="Young C.R."/>
            <person name="Angers B."/>
            <person name="Qian P.Y."/>
        </authorList>
    </citation>
    <scope>NUCLEOTIDE SEQUENCE</scope>
    <source>
        <strain evidence="1">R07B-5</strain>
    </source>
</reference>
<protein>
    <submittedName>
        <fullName evidence="1">Uncharacterized protein</fullName>
    </submittedName>
</protein>
<accession>A0AAD9PFM0</accession>
<proteinExistence type="predicted"/>
<dbReference type="AlphaFoldDB" id="A0AAD9PFM0"/>
<gene>
    <name evidence="1" type="ORF">NP493_5g11005</name>
</gene>
<dbReference type="PROSITE" id="PS51257">
    <property type="entry name" value="PROKAR_LIPOPROTEIN"/>
    <property type="match status" value="1"/>
</dbReference>
<sequence length="100" mass="11325">MLNSLVKNIPWFPITLGCEPALVINIAAISYSDIMSQAALLPTGSIWLQVINRHFDLLIRVTVMTVCKNLYHPCQDYRVTVCDNIQCLHAHVMWFSGHVT</sequence>